<accession>A0A2U1L8F8</accession>
<sequence length="546" mass="60416">MGKSPGKWIKTVLFGKKLSKSNLSKDATPDLRTSLSSKAPYGAETMVISSPVRPVIASNEDHTQLEKTSSGDLVPDTADVQRNTMELYAANGEELVKLEQAATKAQAAFRGYLARRAFWALKGIIRLQALVRGHLVRRQAVATLRCMRAIVEFQAIVRGRSVRLSGNGPVLQLQENTTGKIKDKKSTDLLGTSLRVEKLSTNVFATKLVASSHTTMPLSIQYESVEPNSVRSWLGRWSSSSFWEPLPQPKKPLDAKPKRKQTKLQTGETETGRPKRSVRRIPAANNDHILSNSSENEKSKRTVRKANHQLDAGQEQSITELEKVKRNLRKISISAAAAPEKSEIEPEKSSPSLNKEISEQRTNIEINDSIVESIVESVKQPEPEPEEPLVQPLEDKPRDDMQDDQPVIEPPSLETNGRVENEPEKPENVELNGKENQKARRRKSLPAKQEYKESVSQNSPTVPSYMAATESAKAKLRAQAAAKAAEEGVENGFTRRQSLPSATAKSSLHSPRVHKPSQANGKGVTKPNKSQISPRDEKVIQGGWKR</sequence>
<protein>
    <submittedName>
        <fullName evidence="6">IQ-domain 30</fullName>
    </submittedName>
</protein>
<evidence type="ECO:0000259" key="5">
    <source>
        <dbReference type="Pfam" id="PF13178"/>
    </source>
</evidence>
<feature type="region of interest" description="Disordered" evidence="4">
    <location>
        <begin position="245"/>
        <end position="318"/>
    </location>
</feature>
<evidence type="ECO:0000256" key="4">
    <source>
        <dbReference type="SAM" id="MobiDB-lite"/>
    </source>
</evidence>
<dbReference type="PROSITE" id="PS50096">
    <property type="entry name" value="IQ"/>
    <property type="match status" value="2"/>
</dbReference>
<keyword evidence="1" id="KW-0112">Calmodulin-binding</keyword>
<dbReference type="Proteomes" id="UP000245207">
    <property type="component" value="Unassembled WGS sequence"/>
</dbReference>
<dbReference type="InterPro" id="IPR025064">
    <property type="entry name" value="DUF4005"/>
</dbReference>
<feature type="compositionally biased region" description="Polar residues" evidence="4">
    <location>
        <begin position="494"/>
        <end position="509"/>
    </location>
</feature>
<dbReference type="PANTHER" id="PTHR32295">
    <property type="entry name" value="IQ-DOMAIN 5-RELATED"/>
    <property type="match status" value="1"/>
</dbReference>
<comment type="similarity">
    <text evidence="2">Belongs to the IQD family.</text>
</comment>
<dbReference type="Pfam" id="PF13178">
    <property type="entry name" value="DUF4005"/>
    <property type="match status" value="1"/>
</dbReference>
<feature type="region of interest" description="Disordered" evidence="4">
    <location>
        <begin position="336"/>
        <end position="546"/>
    </location>
</feature>
<dbReference type="GO" id="GO:0005516">
    <property type="term" value="F:calmodulin binding"/>
    <property type="evidence" value="ECO:0007669"/>
    <property type="project" value="UniProtKB-KW"/>
</dbReference>
<reference evidence="6 7" key="1">
    <citation type="journal article" date="2018" name="Mol. Plant">
        <title>The genome of Artemisia annua provides insight into the evolution of Asteraceae family and artemisinin biosynthesis.</title>
        <authorList>
            <person name="Shen Q."/>
            <person name="Zhang L."/>
            <person name="Liao Z."/>
            <person name="Wang S."/>
            <person name="Yan T."/>
            <person name="Shi P."/>
            <person name="Liu M."/>
            <person name="Fu X."/>
            <person name="Pan Q."/>
            <person name="Wang Y."/>
            <person name="Lv Z."/>
            <person name="Lu X."/>
            <person name="Zhang F."/>
            <person name="Jiang W."/>
            <person name="Ma Y."/>
            <person name="Chen M."/>
            <person name="Hao X."/>
            <person name="Li L."/>
            <person name="Tang Y."/>
            <person name="Lv G."/>
            <person name="Zhou Y."/>
            <person name="Sun X."/>
            <person name="Brodelius P.E."/>
            <person name="Rose J.K.C."/>
            <person name="Tang K."/>
        </authorList>
    </citation>
    <scope>NUCLEOTIDE SEQUENCE [LARGE SCALE GENOMIC DNA]</scope>
    <source>
        <strain evidence="7">cv. Huhao1</strain>
        <tissue evidence="6">Leaf</tissue>
    </source>
</reference>
<name>A0A2U1L8F8_ARTAN</name>
<keyword evidence="7" id="KW-1185">Reference proteome</keyword>
<gene>
    <name evidence="6" type="ORF">CTI12_AA518850</name>
</gene>
<feature type="compositionally biased region" description="Basic and acidic residues" evidence="4">
    <location>
        <begin position="417"/>
        <end position="438"/>
    </location>
</feature>
<comment type="caution">
    <text evidence="6">The sequence shown here is derived from an EMBL/GenBank/DDBJ whole genome shotgun (WGS) entry which is preliminary data.</text>
</comment>
<dbReference type="OrthoDB" id="1101566at2759"/>
<comment type="subunit">
    <text evidence="3">Binds to multiple calmodulin (CaM) in the presence of Ca(2+) and CaM-like proteins.</text>
</comment>
<dbReference type="InterPro" id="IPR000048">
    <property type="entry name" value="IQ_motif_EF-hand-BS"/>
</dbReference>
<dbReference type="EMBL" id="PKPP01010832">
    <property type="protein sequence ID" value="PWA45305.1"/>
    <property type="molecule type" value="Genomic_DNA"/>
</dbReference>
<evidence type="ECO:0000256" key="2">
    <source>
        <dbReference type="ARBA" id="ARBA00024341"/>
    </source>
</evidence>
<evidence type="ECO:0000256" key="1">
    <source>
        <dbReference type="ARBA" id="ARBA00022860"/>
    </source>
</evidence>
<dbReference type="STRING" id="35608.A0A2U1L8F8"/>
<dbReference type="AlphaFoldDB" id="A0A2U1L8F8"/>
<dbReference type="CDD" id="cd23767">
    <property type="entry name" value="IQCD"/>
    <property type="match status" value="1"/>
</dbReference>
<evidence type="ECO:0000256" key="3">
    <source>
        <dbReference type="ARBA" id="ARBA00024378"/>
    </source>
</evidence>
<proteinExistence type="inferred from homology"/>
<evidence type="ECO:0000313" key="7">
    <source>
        <dbReference type="Proteomes" id="UP000245207"/>
    </source>
</evidence>
<dbReference type="Pfam" id="PF00612">
    <property type="entry name" value="IQ"/>
    <property type="match status" value="2"/>
</dbReference>
<feature type="domain" description="DUF4005" evidence="5">
    <location>
        <begin position="444"/>
        <end position="521"/>
    </location>
</feature>
<dbReference type="PANTHER" id="PTHR32295:SF222">
    <property type="entry name" value="IQ MOTIF, EF-HAND BINDING SITE-RELATED"/>
    <property type="match status" value="1"/>
</dbReference>
<evidence type="ECO:0000313" key="6">
    <source>
        <dbReference type="EMBL" id="PWA45305.1"/>
    </source>
</evidence>
<organism evidence="6 7">
    <name type="scientific">Artemisia annua</name>
    <name type="common">Sweet wormwood</name>
    <dbReference type="NCBI Taxonomy" id="35608"/>
    <lineage>
        <taxon>Eukaryota</taxon>
        <taxon>Viridiplantae</taxon>
        <taxon>Streptophyta</taxon>
        <taxon>Embryophyta</taxon>
        <taxon>Tracheophyta</taxon>
        <taxon>Spermatophyta</taxon>
        <taxon>Magnoliopsida</taxon>
        <taxon>eudicotyledons</taxon>
        <taxon>Gunneridae</taxon>
        <taxon>Pentapetalae</taxon>
        <taxon>asterids</taxon>
        <taxon>campanulids</taxon>
        <taxon>Asterales</taxon>
        <taxon>Asteraceae</taxon>
        <taxon>Asteroideae</taxon>
        <taxon>Anthemideae</taxon>
        <taxon>Artemisiinae</taxon>
        <taxon>Artemisia</taxon>
    </lineage>
</organism>
<dbReference type="SMART" id="SM00015">
    <property type="entry name" value="IQ"/>
    <property type="match status" value="2"/>
</dbReference>